<evidence type="ECO:0000313" key="6">
    <source>
        <dbReference type="Proteomes" id="UP000199052"/>
    </source>
</evidence>
<dbReference type="GO" id="GO:0043190">
    <property type="term" value="C:ATP-binding cassette (ABC) transporter complex"/>
    <property type="evidence" value="ECO:0007669"/>
    <property type="project" value="InterPro"/>
</dbReference>
<protein>
    <submittedName>
        <fullName evidence="5">Peptide/nickel transport system substrate-binding protein</fullName>
    </submittedName>
</protein>
<gene>
    <name evidence="4" type="ORF">FHR37_002530</name>
    <name evidence="5" type="ORF">SAMN05421678_10469</name>
</gene>
<dbReference type="GO" id="GO:0042884">
    <property type="term" value="P:microcin transport"/>
    <property type="evidence" value="ECO:0007669"/>
    <property type="project" value="TreeGrafter"/>
</dbReference>
<dbReference type="Gene3D" id="3.40.190.10">
    <property type="entry name" value="Periplasmic binding protein-like II"/>
    <property type="match status" value="1"/>
</dbReference>
<dbReference type="InterPro" id="IPR039424">
    <property type="entry name" value="SBP_5"/>
</dbReference>
<keyword evidence="1 2" id="KW-0732">Signal</keyword>
<reference evidence="4 7" key="2">
    <citation type="submission" date="2020-07" db="EMBL/GenBank/DDBJ databases">
        <title>Sequencing the genomes of 1000 actinobacteria strains.</title>
        <authorList>
            <person name="Klenk H.-P."/>
        </authorList>
    </citation>
    <scope>NUCLEOTIDE SEQUENCE [LARGE SCALE GENOMIC DNA]</scope>
    <source>
        <strain evidence="4 7">DSM 45117</strain>
    </source>
</reference>
<feature type="domain" description="Solute-binding protein family 5" evidence="3">
    <location>
        <begin position="89"/>
        <end position="444"/>
    </location>
</feature>
<dbReference type="PANTHER" id="PTHR30290:SF64">
    <property type="entry name" value="ABC TRANSPORTER PERIPLASMIC BINDING PROTEIN"/>
    <property type="match status" value="1"/>
</dbReference>
<sequence>MLLRKILVTGAAASLLLLPGCAGSAKDAASGGGGKGSGGGDGMVPVLNLPAEVDASVGSLVNYNPYSAKPATMTWLYEPLMMQNSLDCKVAPWLATAYKWEGSDKLVFTIRKGVKFADGSELTAKDVAFTFNLTKKYPAMDTAAVWNDTFGAHATSVTAQGDSVVFQFSGPAVPKFQGIIAQKIVSEKQYGSVGDPTKYIDKQPNGTGPFKVGSFNGRRLELVRRTDYWQAKKIKVSKLVLEGQPDATQALLQLRSGKLDFYSGEIPNPRKAFVSSDPKLNHVWYAPNGITALAPNLKKAPFDDVKFREAMAYGINKQDATLKATYNMMHVASQSGLVMPLRESMLPEPYTAENTTLPFDLAKAGQLLDAAGYKKGADGFRTNKDGSPLTIKFAVQAGWIDYEAMADSITAGFRKLGLNVKQVKSPPDSVDLQKKTGQFDMMINFVGSGCDYANGLGASLETAQFPTKSEVKGNVERFSDPAVDQAVKALQGSTDQAAVKENVGVLAKTMMTEYPVMPILYAPARGIYRTDKAVGWPTEKDPYANPQDAILLIMTHLKSAK</sequence>
<dbReference type="STRING" id="504797.SAMN05421678_10469"/>
<dbReference type="Proteomes" id="UP000199052">
    <property type="component" value="Unassembled WGS sequence"/>
</dbReference>
<dbReference type="InterPro" id="IPR000914">
    <property type="entry name" value="SBP_5_dom"/>
</dbReference>
<evidence type="ECO:0000256" key="2">
    <source>
        <dbReference type="SAM" id="SignalP"/>
    </source>
</evidence>
<dbReference type="Pfam" id="PF00496">
    <property type="entry name" value="SBP_bac_5"/>
    <property type="match status" value="1"/>
</dbReference>
<evidence type="ECO:0000313" key="5">
    <source>
        <dbReference type="EMBL" id="SFG13305.1"/>
    </source>
</evidence>
<proteinExistence type="predicted"/>
<feature type="signal peptide" evidence="2">
    <location>
        <begin position="1"/>
        <end position="24"/>
    </location>
</feature>
<dbReference type="Gene3D" id="3.10.105.10">
    <property type="entry name" value="Dipeptide-binding Protein, Domain 3"/>
    <property type="match status" value="1"/>
</dbReference>
<evidence type="ECO:0000313" key="7">
    <source>
        <dbReference type="Proteomes" id="UP000533017"/>
    </source>
</evidence>
<evidence type="ECO:0000313" key="4">
    <source>
        <dbReference type="EMBL" id="NYH83679.1"/>
    </source>
</evidence>
<dbReference type="InterPro" id="IPR030678">
    <property type="entry name" value="Peptide/Ni-bd"/>
</dbReference>
<dbReference type="EMBL" id="FOOI01000004">
    <property type="protein sequence ID" value="SFG13305.1"/>
    <property type="molecule type" value="Genomic_DNA"/>
</dbReference>
<dbReference type="OrthoDB" id="9764591at2"/>
<feature type="chain" id="PRO_5011572261" evidence="2">
    <location>
        <begin position="25"/>
        <end position="561"/>
    </location>
</feature>
<dbReference type="PIRSF" id="PIRSF002741">
    <property type="entry name" value="MppA"/>
    <property type="match status" value="1"/>
</dbReference>
<dbReference type="AlphaFoldDB" id="A0A1I2PAZ0"/>
<dbReference type="RefSeq" id="WP_092882559.1">
    <property type="nucleotide sequence ID" value="NZ_FOOI01000004.1"/>
</dbReference>
<dbReference type="EMBL" id="JACBZA010000001">
    <property type="protein sequence ID" value="NYH83679.1"/>
    <property type="molecule type" value="Genomic_DNA"/>
</dbReference>
<dbReference type="Gene3D" id="3.90.76.10">
    <property type="entry name" value="Dipeptide-binding Protein, Domain 1"/>
    <property type="match status" value="1"/>
</dbReference>
<evidence type="ECO:0000256" key="1">
    <source>
        <dbReference type="ARBA" id="ARBA00022729"/>
    </source>
</evidence>
<accession>A0A1I2PAZ0</accession>
<dbReference type="Proteomes" id="UP000533017">
    <property type="component" value="Unassembled WGS sequence"/>
</dbReference>
<dbReference type="GO" id="GO:0030288">
    <property type="term" value="C:outer membrane-bounded periplasmic space"/>
    <property type="evidence" value="ECO:0007669"/>
    <property type="project" value="TreeGrafter"/>
</dbReference>
<keyword evidence="7" id="KW-1185">Reference proteome</keyword>
<dbReference type="CDD" id="cd08509">
    <property type="entry name" value="PBP2_TmCBP_oligosaccharides_like"/>
    <property type="match status" value="1"/>
</dbReference>
<evidence type="ECO:0000259" key="3">
    <source>
        <dbReference type="Pfam" id="PF00496"/>
    </source>
</evidence>
<dbReference type="GO" id="GO:1904680">
    <property type="term" value="F:peptide transmembrane transporter activity"/>
    <property type="evidence" value="ECO:0007669"/>
    <property type="project" value="TreeGrafter"/>
</dbReference>
<dbReference type="GO" id="GO:0015833">
    <property type="term" value="P:peptide transport"/>
    <property type="evidence" value="ECO:0007669"/>
    <property type="project" value="TreeGrafter"/>
</dbReference>
<organism evidence="5 6">
    <name type="scientific">Actinopolymorpha cephalotaxi</name>
    <dbReference type="NCBI Taxonomy" id="504797"/>
    <lineage>
        <taxon>Bacteria</taxon>
        <taxon>Bacillati</taxon>
        <taxon>Actinomycetota</taxon>
        <taxon>Actinomycetes</taxon>
        <taxon>Propionibacteriales</taxon>
        <taxon>Actinopolymorphaceae</taxon>
        <taxon>Actinopolymorpha</taxon>
    </lineage>
</organism>
<dbReference type="PANTHER" id="PTHR30290">
    <property type="entry name" value="PERIPLASMIC BINDING COMPONENT OF ABC TRANSPORTER"/>
    <property type="match status" value="1"/>
</dbReference>
<dbReference type="SUPFAM" id="SSF53850">
    <property type="entry name" value="Periplasmic binding protein-like II"/>
    <property type="match status" value="1"/>
</dbReference>
<name>A0A1I2PAZ0_9ACTN</name>
<reference evidence="5 6" key="1">
    <citation type="submission" date="2016-10" db="EMBL/GenBank/DDBJ databases">
        <authorList>
            <person name="de Groot N.N."/>
        </authorList>
    </citation>
    <scope>NUCLEOTIDE SEQUENCE [LARGE SCALE GENOMIC DNA]</scope>
    <source>
        <strain evidence="5 6">CPCC 202808</strain>
    </source>
</reference>